<feature type="region of interest" description="Disordered" evidence="1">
    <location>
        <begin position="1"/>
        <end position="93"/>
    </location>
</feature>
<evidence type="ECO:0000256" key="1">
    <source>
        <dbReference type="SAM" id="MobiDB-lite"/>
    </source>
</evidence>
<evidence type="ECO:0000313" key="4">
    <source>
        <dbReference type="Proteomes" id="UP001302745"/>
    </source>
</evidence>
<gene>
    <name evidence="3" type="ORF">C8A00DRAFT_30340</name>
</gene>
<name>A0AAN6VSV4_9PEZI</name>
<feature type="compositionally biased region" description="Polar residues" evidence="1">
    <location>
        <begin position="51"/>
        <end position="61"/>
    </location>
</feature>
<evidence type="ECO:0000256" key="2">
    <source>
        <dbReference type="SAM" id="Phobius"/>
    </source>
</evidence>
<dbReference type="Proteomes" id="UP001302745">
    <property type="component" value="Unassembled WGS sequence"/>
</dbReference>
<keyword evidence="2" id="KW-0812">Transmembrane</keyword>
<protein>
    <submittedName>
        <fullName evidence="3">Uncharacterized protein</fullName>
    </submittedName>
</protein>
<comment type="caution">
    <text evidence="3">The sequence shown here is derived from an EMBL/GenBank/DDBJ whole genome shotgun (WGS) entry which is preliminary data.</text>
</comment>
<feature type="region of interest" description="Disordered" evidence="1">
    <location>
        <begin position="290"/>
        <end position="309"/>
    </location>
</feature>
<feature type="compositionally biased region" description="Low complexity" evidence="1">
    <location>
        <begin position="155"/>
        <end position="181"/>
    </location>
</feature>
<organism evidence="3 4">
    <name type="scientific">Chaetomidium leptoderma</name>
    <dbReference type="NCBI Taxonomy" id="669021"/>
    <lineage>
        <taxon>Eukaryota</taxon>
        <taxon>Fungi</taxon>
        <taxon>Dikarya</taxon>
        <taxon>Ascomycota</taxon>
        <taxon>Pezizomycotina</taxon>
        <taxon>Sordariomycetes</taxon>
        <taxon>Sordariomycetidae</taxon>
        <taxon>Sordariales</taxon>
        <taxon>Chaetomiaceae</taxon>
        <taxon>Chaetomidium</taxon>
    </lineage>
</organism>
<sequence length="309" mass="32188">MSPSPTTDPRERSTSEFPASAPPREPSKTYGQDYQYAETLQNPFPEVILSSAANTGQNGAPTSHIGAADGANEPDTRSSLRPDTAGSKEPAMHEDIWVEPREVPWYKTISRRKWATIIISTLGITGVMLAILGAMNKFSPPRTSNPSPPTDDNASTTTGTVSTASSSSTTTSSTTNPTSTSQPPKIECNTPSTFLTHITWIGTQVGAYRGEFAQASSASACCASCLTHHSSGSSGGGCAGWLYNATSTFTPCTKIIVVASSSSSGKDGETDDKCPKGYAETTYFARGDGDGDGDGVAGMGPCSGKMQVQ</sequence>
<proteinExistence type="predicted"/>
<accession>A0AAN6VSV4</accession>
<keyword evidence="2" id="KW-0472">Membrane</keyword>
<evidence type="ECO:0000313" key="3">
    <source>
        <dbReference type="EMBL" id="KAK4156790.1"/>
    </source>
</evidence>
<keyword evidence="2" id="KW-1133">Transmembrane helix</keyword>
<feature type="transmembrane region" description="Helical" evidence="2">
    <location>
        <begin position="114"/>
        <end position="135"/>
    </location>
</feature>
<dbReference type="AlphaFoldDB" id="A0AAN6VSV4"/>
<keyword evidence="4" id="KW-1185">Reference proteome</keyword>
<feature type="region of interest" description="Disordered" evidence="1">
    <location>
        <begin position="140"/>
        <end position="187"/>
    </location>
</feature>
<dbReference type="EMBL" id="MU856861">
    <property type="protein sequence ID" value="KAK4156790.1"/>
    <property type="molecule type" value="Genomic_DNA"/>
</dbReference>
<reference evidence="3" key="2">
    <citation type="submission" date="2023-05" db="EMBL/GenBank/DDBJ databases">
        <authorList>
            <consortium name="Lawrence Berkeley National Laboratory"/>
            <person name="Steindorff A."/>
            <person name="Hensen N."/>
            <person name="Bonometti L."/>
            <person name="Westerberg I."/>
            <person name="Brannstrom I.O."/>
            <person name="Guillou S."/>
            <person name="Cros-Aarteil S."/>
            <person name="Calhoun S."/>
            <person name="Haridas S."/>
            <person name="Kuo A."/>
            <person name="Mondo S."/>
            <person name="Pangilinan J."/>
            <person name="Riley R."/>
            <person name="Labutti K."/>
            <person name="Andreopoulos B."/>
            <person name="Lipzen A."/>
            <person name="Chen C."/>
            <person name="Yanf M."/>
            <person name="Daum C."/>
            <person name="Ng V."/>
            <person name="Clum A."/>
            <person name="Ohm R."/>
            <person name="Martin F."/>
            <person name="Silar P."/>
            <person name="Natvig D."/>
            <person name="Lalanne C."/>
            <person name="Gautier V."/>
            <person name="Ament-Velasquez S.L."/>
            <person name="Kruys A."/>
            <person name="Hutchinson M.I."/>
            <person name="Powell A.J."/>
            <person name="Barry K."/>
            <person name="Miller A.N."/>
            <person name="Grigoriev I.V."/>
            <person name="Debuchy R."/>
            <person name="Gladieux P."/>
            <person name="Thoren M.H."/>
            <person name="Johannesson H."/>
        </authorList>
    </citation>
    <scope>NUCLEOTIDE SEQUENCE</scope>
    <source>
        <strain evidence="3">CBS 538.74</strain>
    </source>
</reference>
<reference evidence="3" key="1">
    <citation type="journal article" date="2023" name="Mol. Phylogenet. Evol.">
        <title>Genome-scale phylogeny and comparative genomics of the fungal order Sordariales.</title>
        <authorList>
            <person name="Hensen N."/>
            <person name="Bonometti L."/>
            <person name="Westerberg I."/>
            <person name="Brannstrom I.O."/>
            <person name="Guillou S."/>
            <person name="Cros-Aarteil S."/>
            <person name="Calhoun S."/>
            <person name="Haridas S."/>
            <person name="Kuo A."/>
            <person name="Mondo S."/>
            <person name="Pangilinan J."/>
            <person name="Riley R."/>
            <person name="LaButti K."/>
            <person name="Andreopoulos B."/>
            <person name="Lipzen A."/>
            <person name="Chen C."/>
            <person name="Yan M."/>
            <person name="Daum C."/>
            <person name="Ng V."/>
            <person name="Clum A."/>
            <person name="Steindorff A."/>
            <person name="Ohm R.A."/>
            <person name="Martin F."/>
            <person name="Silar P."/>
            <person name="Natvig D.O."/>
            <person name="Lalanne C."/>
            <person name="Gautier V."/>
            <person name="Ament-Velasquez S.L."/>
            <person name="Kruys A."/>
            <person name="Hutchinson M.I."/>
            <person name="Powell A.J."/>
            <person name="Barry K."/>
            <person name="Miller A.N."/>
            <person name="Grigoriev I.V."/>
            <person name="Debuchy R."/>
            <person name="Gladieux P."/>
            <person name="Hiltunen Thoren M."/>
            <person name="Johannesson H."/>
        </authorList>
    </citation>
    <scope>NUCLEOTIDE SEQUENCE</scope>
    <source>
        <strain evidence="3">CBS 538.74</strain>
    </source>
</reference>